<protein>
    <submittedName>
        <fullName evidence="8">Copper oxidase</fullName>
    </submittedName>
</protein>
<proteinExistence type="predicted"/>
<dbReference type="Pfam" id="PF00394">
    <property type="entry name" value="Cu-oxidase"/>
    <property type="match status" value="1"/>
</dbReference>
<comment type="caution">
    <text evidence="8">The sequence shown here is derived from an EMBL/GenBank/DDBJ whole genome shotgun (WGS) entry which is preliminary data.</text>
</comment>
<dbReference type="InterPro" id="IPR011707">
    <property type="entry name" value="Cu-oxidase-like_N"/>
</dbReference>
<dbReference type="InterPro" id="IPR001117">
    <property type="entry name" value="Cu-oxidase_2nd"/>
</dbReference>
<dbReference type="InterPro" id="IPR006376">
    <property type="entry name" value="Cu-R_CopA"/>
</dbReference>
<keyword evidence="1" id="KW-0479">Metal-binding</keyword>
<dbReference type="InterPro" id="IPR008972">
    <property type="entry name" value="Cupredoxin"/>
</dbReference>
<dbReference type="GO" id="GO:0005507">
    <property type="term" value="F:copper ion binding"/>
    <property type="evidence" value="ECO:0007669"/>
    <property type="project" value="InterPro"/>
</dbReference>
<evidence type="ECO:0000256" key="1">
    <source>
        <dbReference type="ARBA" id="ARBA00022723"/>
    </source>
</evidence>
<dbReference type="PANTHER" id="PTHR11709">
    <property type="entry name" value="MULTI-COPPER OXIDASE"/>
    <property type="match status" value="1"/>
</dbReference>
<dbReference type="NCBIfam" id="TIGR01480">
    <property type="entry name" value="copper_res_A"/>
    <property type="match status" value="1"/>
</dbReference>
<evidence type="ECO:0000256" key="3">
    <source>
        <dbReference type="ARBA" id="ARBA00023008"/>
    </source>
</evidence>
<dbReference type="InterPro" id="IPR034282">
    <property type="entry name" value="CuRO_2_CopA"/>
</dbReference>
<dbReference type="Gene3D" id="2.60.40.420">
    <property type="entry name" value="Cupredoxins - blue copper proteins"/>
    <property type="match status" value="3"/>
</dbReference>
<dbReference type="PROSITE" id="PS00080">
    <property type="entry name" value="MULTICOPPER_OXIDASE2"/>
    <property type="match status" value="1"/>
</dbReference>
<feature type="domain" description="Plastocyanin-like" evidence="7">
    <location>
        <begin position="47"/>
        <end position="158"/>
    </location>
</feature>
<organism evidence="8 9">
    <name type="scientific">Teichococcus rhizosphaerae</name>
    <dbReference type="NCBI Taxonomy" id="1335062"/>
    <lineage>
        <taxon>Bacteria</taxon>
        <taxon>Pseudomonadati</taxon>
        <taxon>Pseudomonadota</taxon>
        <taxon>Alphaproteobacteria</taxon>
        <taxon>Acetobacterales</taxon>
        <taxon>Roseomonadaceae</taxon>
        <taxon>Roseomonas</taxon>
    </lineage>
</organism>
<dbReference type="InterPro" id="IPR033138">
    <property type="entry name" value="Cu_oxidase_CS"/>
</dbReference>
<dbReference type="EMBL" id="PDNU01000031">
    <property type="protein sequence ID" value="PHK94104.1"/>
    <property type="molecule type" value="Genomic_DNA"/>
</dbReference>
<dbReference type="CDD" id="cd13874">
    <property type="entry name" value="CuRO_2_CopA"/>
    <property type="match status" value="1"/>
</dbReference>
<dbReference type="Pfam" id="PF07732">
    <property type="entry name" value="Cu-oxidase_3"/>
    <property type="match status" value="1"/>
</dbReference>
<dbReference type="PROSITE" id="PS00079">
    <property type="entry name" value="MULTICOPPER_OXIDASE1"/>
    <property type="match status" value="1"/>
</dbReference>
<dbReference type="GO" id="GO:0042597">
    <property type="term" value="C:periplasmic space"/>
    <property type="evidence" value="ECO:0007669"/>
    <property type="project" value="InterPro"/>
</dbReference>
<feature type="domain" description="Plastocyanin-like" evidence="5">
    <location>
        <begin position="224"/>
        <end position="335"/>
    </location>
</feature>
<dbReference type="RefSeq" id="WP_099096377.1">
    <property type="nucleotide sequence ID" value="NZ_PDNU01000031.1"/>
</dbReference>
<keyword evidence="2" id="KW-0560">Oxidoreductase</keyword>
<dbReference type="InterPro" id="IPR011706">
    <property type="entry name" value="Cu-oxidase_C"/>
</dbReference>
<dbReference type="Pfam" id="PF07731">
    <property type="entry name" value="Cu-oxidase_2"/>
    <property type="match status" value="1"/>
</dbReference>
<dbReference type="Proteomes" id="UP000223527">
    <property type="component" value="Unassembled WGS sequence"/>
</dbReference>
<dbReference type="InterPro" id="IPR006311">
    <property type="entry name" value="TAT_signal"/>
</dbReference>
<gene>
    <name evidence="8" type="ORF">CR162_15175</name>
</gene>
<keyword evidence="9" id="KW-1185">Reference proteome</keyword>
<evidence type="ECO:0000259" key="6">
    <source>
        <dbReference type="Pfam" id="PF07731"/>
    </source>
</evidence>
<evidence type="ECO:0000313" key="9">
    <source>
        <dbReference type="Proteomes" id="UP000223527"/>
    </source>
</evidence>
<evidence type="ECO:0000313" key="8">
    <source>
        <dbReference type="EMBL" id="PHK94104.1"/>
    </source>
</evidence>
<dbReference type="AlphaFoldDB" id="A0A2C7AAK6"/>
<evidence type="ECO:0000256" key="4">
    <source>
        <dbReference type="SAM" id="SignalP"/>
    </source>
</evidence>
<accession>A0A2C7AAK6</accession>
<evidence type="ECO:0000256" key="2">
    <source>
        <dbReference type="ARBA" id="ARBA00023002"/>
    </source>
</evidence>
<feature type="domain" description="Plastocyanin-like" evidence="6">
    <location>
        <begin position="544"/>
        <end position="660"/>
    </location>
</feature>
<dbReference type="PANTHER" id="PTHR11709:SF394">
    <property type="entry name" value="FI03373P-RELATED"/>
    <property type="match status" value="1"/>
</dbReference>
<dbReference type="CDD" id="cd13896">
    <property type="entry name" value="CuRO_3_CopA"/>
    <property type="match status" value="1"/>
</dbReference>
<dbReference type="InterPro" id="IPR002355">
    <property type="entry name" value="Cu_oxidase_Cu_BS"/>
</dbReference>
<dbReference type="GO" id="GO:0016491">
    <property type="term" value="F:oxidoreductase activity"/>
    <property type="evidence" value="ECO:0007669"/>
    <property type="project" value="UniProtKB-KW"/>
</dbReference>
<sequence length="669" mass="72332">MTNDKLSRRQALGLGVAALAFPAAPAALAQPAVGRAMPREFNLTLSHVTANITGRRRPAMAINGQIPGPALRFREGEEVVINVANRLREHTSIHWHGLILPSGQDGVPGISDGFQGIDAGSTHQYRFPLVQAGTYWYHSHSGLQEQSGIYGSIVIDPATPEPFGYDRDYIIQLSDWTDETPSHVIANLKRDPGYYNYNKRTLASLVGELRRAPDGAARSAIVSDRIMWGDMRMDPTDIEDVGGYTYLVNGHTPAQNFTAVFRPGETVRLRFINSGAMSHFDVRVPGLEMTVVQAHGNNVRPVTVDEFRIAPAETFDVLVRPRDGRQYQVLAESMGRQGFAQFSLATQEGLPALPLPPHRPRPVLTMADMGMNYGPKGLDRGTPMPEVDAPGHVAPMDMGGMDHSAMPMPAGGSQGMQHGAAGGMNHGSMAGMDHSSMAGMDHSAMPGMNHAAMSGMDHSGMQGMDHSSMAGMNHGNMPGMNHGAAGAGAMAGMDHGAMGHGGMGHGGMAMPDPLVNDVGAPPGARVLSYRDLRAARPLYPVREPTRIIEIRLTGNMERYFWSINGNSFSQAQPIQLHLGERARFRFVNETMMNHPMHLHGMWMMPQVGNGAENPLLHTVNIKPGSTVDVDIEADAPGGWAFHCHMLYHMETGMMRKVSVVSAPRTAAAR</sequence>
<name>A0A2C7AAK6_9PROT</name>
<dbReference type="SUPFAM" id="SSF49503">
    <property type="entry name" value="Cupredoxins"/>
    <property type="match status" value="3"/>
</dbReference>
<dbReference type="InterPro" id="IPR034279">
    <property type="entry name" value="CuRO_3_CopA"/>
</dbReference>
<feature type="chain" id="PRO_5012858310" evidence="4">
    <location>
        <begin position="30"/>
        <end position="669"/>
    </location>
</feature>
<dbReference type="PROSITE" id="PS51318">
    <property type="entry name" value="TAT"/>
    <property type="match status" value="1"/>
</dbReference>
<reference evidence="8 9" key="1">
    <citation type="submission" date="2017-10" db="EMBL/GenBank/DDBJ databases">
        <authorList>
            <person name="Banno H."/>
            <person name="Chua N.-H."/>
        </authorList>
    </citation>
    <scope>NUCLEOTIDE SEQUENCE [LARGE SCALE GENOMIC DNA]</scope>
    <source>
        <strain evidence="8 9">YW11</strain>
    </source>
</reference>
<evidence type="ECO:0000259" key="5">
    <source>
        <dbReference type="Pfam" id="PF00394"/>
    </source>
</evidence>
<keyword evidence="3" id="KW-0186">Copper</keyword>
<keyword evidence="4" id="KW-0732">Signal</keyword>
<evidence type="ECO:0000259" key="7">
    <source>
        <dbReference type="Pfam" id="PF07732"/>
    </source>
</evidence>
<dbReference type="OrthoDB" id="9757546at2"/>
<feature type="signal peptide" evidence="4">
    <location>
        <begin position="1"/>
        <end position="29"/>
    </location>
</feature>
<dbReference type="InterPro" id="IPR045087">
    <property type="entry name" value="Cu-oxidase_fam"/>
</dbReference>